<dbReference type="RefSeq" id="WP_310268778.1">
    <property type="nucleotide sequence ID" value="NZ_JAVDXU010000003.1"/>
</dbReference>
<protein>
    <submittedName>
        <fullName evidence="2">Serine/threonine-protein kinase RsbT</fullName>
        <ecNumber evidence="2">2.7.11.1</ecNumber>
    </submittedName>
</protein>
<accession>A0ABU1YRI7</accession>
<dbReference type="GO" id="GO:0004674">
    <property type="term" value="F:protein serine/threonine kinase activity"/>
    <property type="evidence" value="ECO:0007669"/>
    <property type="project" value="UniProtKB-EC"/>
</dbReference>
<organism evidence="2 3">
    <name type="scientific">Roseateles saccharophilus</name>
    <name type="common">Pseudomonas saccharophila</name>
    <dbReference type="NCBI Taxonomy" id="304"/>
    <lineage>
        <taxon>Bacteria</taxon>
        <taxon>Pseudomonadati</taxon>
        <taxon>Pseudomonadota</taxon>
        <taxon>Betaproteobacteria</taxon>
        <taxon>Burkholderiales</taxon>
        <taxon>Sphaerotilaceae</taxon>
        <taxon>Roseateles</taxon>
    </lineage>
</organism>
<evidence type="ECO:0000259" key="1">
    <source>
        <dbReference type="Pfam" id="PF02518"/>
    </source>
</evidence>
<keyword evidence="3" id="KW-1185">Reference proteome</keyword>
<reference evidence="2 3" key="1">
    <citation type="submission" date="2023-07" db="EMBL/GenBank/DDBJ databases">
        <title>Sorghum-associated microbial communities from plants grown in Nebraska, USA.</title>
        <authorList>
            <person name="Schachtman D."/>
        </authorList>
    </citation>
    <scope>NUCLEOTIDE SEQUENCE [LARGE SCALE GENOMIC DNA]</scope>
    <source>
        <strain evidence="2 3">BE314</strain>
    </source>
</reference>
<dbReference type="EC" id="2.7.11.1" evidence="2"/>
<dbReference type="SUPFAM" id="SSF55874">
    <property type="entry name" value="ATPase domain of HSP90 chaperone/DNA topoisomerase II/histidine kinase"/>
    <property type="match status" value="1"/>
</dbReference>
<name>A0ABU1YRI7_ROSSA</name>
<dbReference type="InterPro" id="IPR003594">
    <property type="entry name" value="HATPase_dom"/>
</dbReference>
<keyword evidence="2" id="KW-0418">Kinase</keyword>
<evidence type="ECO:0000313" key="3">
    <source>
        <dbReference type="Proteomes" id="UP001180453"/>
    </source>
</evidence>
<sequence>MTTNPAGNEGSVPIRTEHDVVTSRQLVRKLTQQLSFSLVDQTKMITAASELSRNTLIYGGGGDMQWQLHREGIRAGLTLSFVDQGPGIPDLDLAMKDGWTSGGGLGKGLSGSKRLVNEFELVSTVGKGTRVTITRWK</sequence>
<dbReference type="EMBL" id="JAVDXU010000003">
    <property type="protein sequence ID" value="MDR7271477.1"/>
    <property type="molecule type" value="Genomic_DNA"/>
</dbReference>
<dbReference type="Gene3D" id="3.30.565.10">
    <property type="entry name" value="Histidine kinase-like ATPase, C-terminal domain"/>
    <property type="match status" value="1"/>
</dbReference>
<gene>
    <name evidence="2" type="ORF">J2X20_004145</name>
</gene>
<proteinExistence type="predicted"/>
<comment type="caution">
    <text evidence="2">The sequence shown here is derived from an EMBL/GenBank/DDBJ whole genome shotgun (WGS) entry which is preliminary data.</text>
</comment>
<dbReference type="InterPro" id="IPR036890">
    <property type="entry name" value="HATPase_C_sf"/>
</dbReference>
<feature type="domain" description="Histidine kinase/HSP90-like ATPase" evidence="1">
    <location>
        <begin position="40"/>
        <end position="134"/>
    </location>
</feature>
<evidence type="ECO:0000313" key="2">
    <source>
        <dbReference type="EMBL" id="MDR7271477.1"/>
    </source>
</evidence>
<dbReference type="Pfam" id="PF02518">
    <property type="entry name" value="HATPase_c"/>
    <property type="match status" value="1"/>
</dbReference>
<dbReference type="CDD" id="cd16934">
    <property type="entry name" value="HATPase_RsbT-like"/>
    <property type="match status" value="1"/>
</dbReference>
<keyword evidence="2" id="KW-0808">Transferase</keyword>
<dbReference type="Proteomes" id="UP001180453">
    <property type="component" value="Unassembled WGS sequence"/>
</dbReference>